<organism evidence="1 2">
    <name type="scientific">Artomyces pyxidatus</name>
    <dbReference type="NCBI Taxonomy" id="48021"/>
    <lineage>
        <taxon>Eukaryota</taxon>
        <taxon>Fungi</taxon>
        <taxon>Dikarya</taxon>
        <taxon>Basidiomycota</taxon>
        <taxon>Agaricomycotina</taxon>
        <taxon>Agaricomycetes</taxon>
        <taxon>Russulales</taxon>
        <taxon>Auriscalpiaceae</taxon>
        <taxon>Artomyces</taxon>
    </lineage>
</organism>
<accession>A0ACB8T5K8</accession>
<keyword evidence="2" id="KW-1185">Reference proteome</keyword>
<sequence length="189" mass="21166">MKLSDKFTHPLKSMFLTHYRAFCLPSCLHREALYALVATSQLHTSQLQQLGQALVGLTSAHVALRRDGDSKKLRDGRRSWSPNDLRPKASESHRDPTRTCSAQRIGSMESVTVKVKATHGHLEAGASQSCRLGVYPRFNRGEDDSEEQRSKVLGVLAVNPPVHRDLWEGHHETDTTRVFCLLGFVPMLP</sequence>
<gene>
    <name evidence="1" type="ORF">BV25DRAFT_1837279</name>
</gene>
<name>A0ACB8T5K8_9AGAM</name>
<protein>
    <submittedName>
        <fullName evidence="1">Uncharacterized protein</fullName>
    </submittedName>
</protein>
<evidence type="ECO:0000313" key="1">
    <source>
        <dbReference type="EMBL" id="KAI0064134.1"/>
    </source>
</evidence>
<reference evidence="1" key="2">
    <citation type="journal article" date="2022" name="New Phytol.">
        <title>Evolutionary transition to the ectomycorrhizal habit in the genomes of a hyperdiverse lineage of mushroom-forming fungi.</title>
        <authorList>
            <person name="Looney B."/>
            <person name="Miyauchi S."/>
            <person name="Morin E."/>
            <person name="Drula E."/>
            <person name="Courty P.E."/>
            <person name="Kohler A."/>
            <person name="Kuo A."/>
            <person name="LaButti K."/>
            <person name="Pangilinan J."/>
            <person name="Lipzen A."/>
            <person name="Riley R."/>
            <person name="Andreopoulos W."/>
            <person name="He G."/>
            <person name="Johnson J."/>
            <person name="Nolan M."/>
            <person name="Tritt A."/>
            <person name="Barry K.W."/>
            <person name="Grigoriev I.V."/>
            <person name="Nagy L.G."/>
            <person name="Hibbett D."/>
            <person name="Henrissat B."/>
            <person name="Matheny P.B."/>
            <person name="Labbe J."/>
            <person name="Martin F.M."/>
        </authorList>
    </citation>
    <scope>NUCLEOTIDE SEQUENCE</scope>
    <source>
        <strain evidence="1">HHB10654</strain>
    </source>
</reference>
<dbReference type="EMBL" id="MU277200">
    <property type="protein sequence ID" value="KAI0064134.1"/>
    <property type="molecule type" value="Genomic_DNA"/>
</dbReference>
<comment type="caution">
    <text evidence="1">The sequence shown here is derived from an EMBL/GenBank/DDBJ whole genome shotgun (WGS) entry which is preliminary data.</text>
</comment>
<proteinExistence type="predicted"/>
<evidence type="ECO:0000313" key="2">
    <source>
        <dbReference type="Proteomes" id="UP000814140"/>
    </source>
</evidence>
<dbReference type="Proteomes" id="UP000814140">
    <property type="component" value="Unassembled WGS sequence"/>
</dbReference>
<reference evidence="1" key="1">
    <citation type="submission" date="2021-03" db="EMBL/GenBank/DDBJ databases">
        <authorList>
            <consortium name="DOE Joint Genome Institute"/>
            <person name="Ahrendt S."/>
            <person name="Looney B.P."/>
            <person name="Miyauchi S."/>
            <person name="Morin E."/>
            <person name="Drula E."/>
            <person name="Courty P.E."/>
            <person name="Chicoki N."/>
            <person name="Fauchery L."/>
            <person name="Kohler A."/>
            <person name="Kuo A."/>
            <person name="Labutti K."/>
            <person name="Pangilinan J."/>
            <person name="Lipzen A."/>
            <person name="Riley R."/>
            <person name="Andreopoulos W."/>
            <person name="He G."/>
            <person name="Johnson J."/>
            <person name="Barry K.W."/>
            <person name="Grigoriev I.V."/>
            <person name="Nagy L."/>
            <person name="Hibbett D."/>
            <person name="Henrissat B."/>
            <person name="Matheny P.B."/>
            <person name="Labbe J."/>
            <person name="Martin F."/>
        </authorList>
    </citation>
    <scope>NUCLEOTIDE SEQUENCE</scope>
    <source>
        <strain evidence="1">HHB10654</strain>
    </source>
</reference>